<evidence type="ECO:0000256" key="3">
    <source>
        <dbReference type="ARBA" id="ARBA00022598"/>
    </source>
</evidence>
<name>A0ABQ6IA65_9MICO</name>
<evidence type="ECO:0000256" key="4">
    <source>
        <dbReference type="ARBA" id="ARBA00022741"/>
    </source>
</evidence>
<protein>
    <recommendedName>
        <fullName evidence="2">leucine--tRNA ligase</fullName>
        <ecNumber evidence="2">6.1.1.4</ecNumber>
    </recommendedName>
</protein>
<dbReference type="InterPro" id="IPR009080">
    <property type="entry name" value="tRNAsynth_Ia_anticodon-bd"/>
</dbReference>
<dbReference type="PANTHER" id="PTHR43740">
    <property type="entry name" value="LEUCYL-TRNA SYNTHETASE"/>
    <property type="match status" value="1"/>
</dbReference>
<dbReference type="EMBL" id="BSUN01000001">
    <property type="protein sequence ID" value="GMA34230.1"/>
    <property type="molecule type" value="Genomic_DNA"/>
</dbReference>
<dbReference type="InterPro" id="IPR013155">
    <property type="entry name" value="M/V/L/I-tRNA-synth_anticd-bd"/>
</dbReference>
<keyword evidence="4" id="KW-0547">Nucleotide-binding</keyword>
<evidence type="ECO:0000256" key="5">
    <source>
        <dbReference type="ARBA" id="ARBA00022840"/>
    </source>
</evidence>
<comment type="catalytic activity">
    <reaction evidence="8">
        <text>tRNA(Leu) + L-leucine + ATP = L-leucyl-tRNA(Leu) + AMP + diphosphate</text>
        <dbReference type="Rhea" id="RHEA:11688"/>
        <dbReference type="Rhea" id="RHEA-COMP:9613"/>
        <dbReference type="Rhea" id="RHEA-COMP:9622"/>
        <dbReference type="ChEBI" id="CHEBI:30616"/>
        <dbReference type="ChEBI" id="CHEBI:33019"/>
        <dbReference type="ChEBI" id="CHEBI:57427"/>
        <dbReference type="ChEBI" id="CHEBI:78442"/>
        <dbReference type="ChEBI" id="CHEBI:78494"/>
        <dbReference type="ChEBI" id="CHEBI:456215"/>
        <dbReference type="EC" id="6.1.1.4"/>
    </reaction>
</comment>
<organism evidence="10 11">
    <name type="scientific">Demequina litorisediminis</name>
    <dbReference type="NCBI Taxonomy" id="1849022"/>
    <lineage>
        <taxon>Bacteria</taxon>
        <taxon>Bacillati</taxon>
        <taxon>Actinomycetota</taxon>
        <taxon>Actinomycetes</taxon>
        <taxon>Micrococcales</taxon>
        <taxon>Demequinaceae</taxon>
        <taxon>Demequina</taxon>
    </lineage>
</organism>
<evidence type="ECO:0000313" key="10">
    <source>
        <dbReference type="EMBL" id="GMA34230.1"/>
    </source>
</evidence>
<sequence>MAFAGPPEDDIDWADVSPGASSKFLARAWRLARDVASEPGVDASTGDATLRAVTHRTMADCAQLVEGFRFNVVVARTMELVNATRKAIDSGAGAGDPAVREAAEAVAVLLSLFAPYVAEDMWSILGHENVATAGWLEVDESLLVEDTVTCIVQVKGKVRGRLEVAPDISDEALKELALAEPGVARAIGDAGIRTVIVRAPKARQHRHCVTDAALTPRFVASVWA</sequence>
<keyword evidence="6" id="KW-0648">Protein biosynthesis</keyword>
<evidence type="ECO:0000256" key="6">
    <source>
        <dbReference type="ARBA" id="ARBA00022917"/>
    </source>
</evidence>
<evidence type="ECO:0000313" key="11">
    <source>
        <dbReference type="Proteomes" id="UP001157125"/>
    </source>
</evidence>
<evidence type="ECO:0000256" key="2">
    <source>
        <dbReference type="ARBA" id="ARBA00013164"/>
    </source>
</evidence>
<dbReference type="Pfam" id="PF08264">
    <property type="entry name" value="Anticodon_1"/>
    <property type="match status" value="1"/>
</dbReference>
<accession>A0ABQ6IA65</accession>
<dbReference type="PANTHER" id="PTHR43740:SF2">
    <property type="entry name" value="LEUCINE--TRNA LIGASE, MITOCHONDRIAL"/>
    <property type="match status" value="1"/>
</dbReference>
<evidence type="ECO:0000256" key="1">
    <source>
        <dbReference type="ARBA" id="ARBA00005594"/>
    </source>
</evidence>
<keyword evidence="7" id="KW-0030">Aminoacyl-tRNA synthetase</keyword>
<feature type="domain" description="Methionyl/Valyl/Leucyl/Isoleucyl-tRNA synthetase anticodon-binding" evidence="9">
    <location>
        <begin position="48"/>
        <end position="169"/>
    </location>
</feature>
<gene>
    <name evidence="10" type="ORF">GCM10025876_04340</name>
</gene>
<dbReference type="EC" id="6.1.1.4" evidence="2"/>
<keyword evidence="3" id="KW-0436">Ligase</keyword>
<reference evidence="11" key="1">
    <citation type="journal article" date="2019" name="Int. J. Syst. Evol. Microbiol.">
        <title>The Global Catalogue of Microorganisms (GCM) 10K type strain sequencing project: providing services to taxonomists for standard genome sequencing and annotation.</title>
        <authorList>
            <consortium name="The Broad Institute Genomics Platform"/>
            <consortium name="The Broad Institute Genome Sequencing Center for Infectious Disease"/>
            <person name="Wu L."/>
            <person name="Ma J."/>
        </authorList>
    </citation>
    <scope>NUCLEOTIDE SEQUENCE [LARGE SCALE GENOMIC DNA]</scope>
    <source>
        <strain evidence="11">NBRC 112299</strain>
    </source>
</reference>
<evidence type="ECO:0000259" key="9">
    <source>
        <dbReference type="Pfam" id="PF08264"/>
    </source>
</evidence>
<comment type="caution">
    <text evidence="10">The sequence shown here is derived from an EMBL/GenBank/DDBJ whole genome shotgun (WGS) entry which is preliminary data.</text>
</comment>
<dbReference type="SUPFAM" id="SSF47323">
    <property type="entry name" value="Anticodon-binding domain of a subclass of class I aminoacyl-tRNA synthetases"/>
    <property type="match status" value="1"/>
</dbReference>
<proteinExistence type="inferred from homology"/>
<evidence type="ECO:0000256" key="8">
    <source>
        <dbReference type="ARBA" id="ARBA00047469"/>
    </source>
</evidence>
<evidence type="ECO:0000256" key="7">
    <source>
        <dbReference type="ARBA" id="ARBA00023146"/>
    </source>
</evidence>
<dbReference type="InterPro" id="IPR002302">
    <property type="entry name" value="Leu-tRNA-ligase"/>
</dbReference>
<dbReference type="Proteomes" id="UP001157125">
    <property type="component" value="Unassembled WGS sequence"/>
</dbReference>
<comment type="similarity">
    <text evidence="1">Belongs to the class-I aminoacyl-tRNA synthetase family.</text>
</comment>
<keyword evidence="5" id="KW-0067">ATP-binding</keyword>
<dbReference type="Gene3D" id="1.10.730.10">
    <property type="entry name" value="Isoleucyl-tRNA Synthetase, Domain 1"/>
    <property type="match status" value="1"/>
</dbReference>
<keyword evidence="11" id="KW-1185">Reference proteome</keyword>